<keyword evidence="1" id="KW-0732">Signal</keyword>
<dbReference type="RefSeq" id="WP_092884710.1">
    <property type="nucleotide sequence ID" value="NZ_CP061498.1"/>
</dbReference>
<dbReference type="Gene3D" id="3.30.70.1070">
    <property type="entry name" value="Sporulation related repeat"/>
    <property type="match status" value="1"/>
</dbReference>
<dbReference type="OrthoDB" id="9766672at2"/>
<evidence type="ECO:0000313" key="4">
    <source>
        <dbReference type="Proteomes" id="UP000198539"/>
    </source>
</evidence>
<dbReference type="EMBL" id="FNOM01000001">
    <property type="protein sequence ID" value="SDW19284.1"/>
    <property type="molecule type" value="Genomic_DNA"/>
</dbReference>
<evidence type="ECO:0000256" key="1">
    <source>
        <dbReference type="SAM" id="SignalP"/>
    </source>
</evidence>
<protein>
    <submittedName>
        <fullName evidence="3">Cell division protein DedD (Protein involved in septation)</fullName>
    </submittedName>
</protein>
<evidence type="ECO:0000259" key="2">
    <source>
        <dbReference type="PROSITE" id="PS51724"/>
    </source>
</evidence>
<dbReference type="GO" id="GO:0042834">
    <property type="term" value="F:peptidoglycan binding"/>
    <property type="evidence" value="ECO:0007669"/>
    <property type="project" value="InterPro"/>
</dbReference>
<dbReference type="STRING" id="564137.SAMN04488238_101332"/>
<dbReference type="SUPFAM" id="SSF110997">
    <property type="entry name" value="Sporulation related repeat"/>
    <property type="match status" value="1"/>
</dbReference>
<evidence type="ECO:0000313" key="3">
    <source>
        <dbReference type="EMBL" id="SDW19284.1"/>
    </source>
</evidence>
<feature type="chain" id="PRO_5011513018" evidence="1">
    <location>
        <begin position="21"/>
        <end position="329"/>
    </location>
</feature>
<reference evidence="3 4" key="1">
    <citation type="submission" date="2016-10" db="EMBL/GenBank/DDBJ databases">
        <authorList>
            <person name="de Groot N.N."/>
        </authorList>
    </citation>
    <scope>NUCLEOTIDE SEQUENCE [LARGE SCALE GENOMIC DNA]</scope>
    <source>
        <strain evidence="3 4">CGMCC 1.8894</strain>
    </source>
</reference>
<dbReference type="Pfam" id="PF05036">
    <property type="entry name" value="SPOR"/>
    <property type="match status" value="1"/>
</dbReference>
<organism evidence="3 4">
    <name type="scientific">Roseicitreum antarcticum</name>
    <dbReference type="NCBI Taxonomy" id="564137"/>
    <lineage>
        <taxon>Bacteria</taxon>
        <taxon>Pseudomonadati</taxon>
        <taxon>Pseudomonadota</taxon>
        <taxon>Alphaproteobacteria</taxon>
        <taxon>Rhodobacterales</taxon>
        <taxon>Paracoccaceae</taxon>
        <taxon>Roseicitreum</taxon>
    </lineage>
</organism>
<dbReference type="InterPro" id="IPR007730">
    <property type="entry name" value="SPOR-like_dom"/>
</dbReference>
<dbReference type="PROSITE" id="PS51724">
    <property type="entry name" value="SPOR"/>
    <property type="match status" value="1"/>
</dbReference>
<feature type="domain" description="SPOR" evidence="2">
    <location>
        <begin position="250"/>
        <end position="329"/>
    </location>
</feature>
<accession>A0A1H2RKK3</accession>
<keyword evidence="4" id="KW-1185">Reference proteome</keyword>
<name>A0A1H2RKK3_9RHOB</name>
<keyword evidence="3" id="KW-0131">Cell cycle</keyword>
<keyword evidence="3" id="KW-0132">Cell division</keyword>
<dbReference type="GO" id="GO:0051301">
    <property type="term" value="P:cell division"/>
    <property type="evidence" value="ECO:0007669"/>
    <property type="project" value="UniProtKB-KW"/>
</dbReference>
<sequence>MARLRFRQVLGLCALGVALAACDGAGFGSGSDGAEDATSATRAASGAAVERDVEAPQVFNMQDQGLWDGRPSLGGVWVAHPDVRDPERVIIRNPTTGREVVGALFRRERQNPGPVFQVSADAAAAVGMLAGQPAALSVVALRTQAAPEPGPEVAAEAAPDAAQVAETALADANAEPAMDAGADAAAPQVAAAPVPAAEPEAPRRRFWPFGRRAEEPAAPQGIETVTLDAAPQSAASPPVPAAAPPPPPAAAPIDRAYVQLGIFSVEANANRAAAQMRALGLQGNITPGQSGDNRYWRVTVGPAPSVTERDRTLAAVKSEGFSDAYVVSR</sequence>
<proteinExistence type="predicted"/>
<feature type="signal peptide" evidence="1">
    <location>
        <begin position="1"/>
        <end position="20"/>
    </location>
</feature>
<dbReference type="Proteomes" id="UP000198539">
    <property type="component" value="Unassembled WGS sequence"/>
</dbReference>
<dbReference type="PROSITE" id="PS51257">
    <property type="entry name" value="PROKAR_LIPOPROTEIN"/>
    <property type="match status" value="1"/>
</dbReference>
<dbReference type="AlphaFoldDB" id="A0A1H2RKK3"/>
<dbReference type="InterPro" id="IPR036680">
    <property type="entry name" value="SPOR-like_sf"/>
</dbReference>
<gene>
    <name evidence="3" type="ORF">SAMN04488238_101332</name>
</gene>